<dbReference type="EMBL" id="RDQH01000336">
    <property type="protein sequence ID" value="RXH87752.1"/>
    <property type="molecule type" value="Genomic_DNA"/>
</dbReference>
<evidence type="ECO:0000313" key="2">
    <source>
        <dbReference type="Proteomes" id="UP000290289"/>
    </source>
</evidence>
<accession>A0A498J1A1</accession>
<evidence type="ECO:0000313" key="1">
    <source>
        <dbReference type="EMBL" id="RXH87752.1"/>
    </source>
</evidence>
<name>A0A498J1A1_MALDO</name>
<protein>
    <submittedName>
        <fullName evidence="1">Uncharacterized protein</fullName>
    </submittedName>
</protein>
<keyword evidence="2" id="KW-1185">Reference proteome</keyword>
<gene>
    <name evidence="1" type="ORF">DVH24_034652</name>
</gene>
<proteinExistence type="predicted"/>
<organism evidence="1 2">
    <name type="scientific">Malus domestica</name>
    <name type="common">Apple</name>
    <name type="synonym">Pyrus malus</name>
    <dbReference type="NCBI Taxonomy" id="3750"/>
    <lineage>
        <taxon>Eukaryota</taxon>
        <taxon>Viridiplantae</taxon>
        <taxon>Streptophyta</taxon>
        <taxon>Embryophyta</taxon>
        <taxon>Tracheophyta</taxon>
        <taxon>Spermatophyta</taxon>
        <taxon>Magnoliopsida</taxon>
        <taxon>eudicotyledons</taxon>
        <taxon>Gunneridae</taxon>
        <taxon>Pentapetalae</taxon>
        <taxon>rosids</taxon>
        <taxon>fabids</taxon>
        <taxon>Rosales</taxon>
        <taxon>Rosaceae</taxon>
        <taxon>Amygdaloideae</taxon>
        <taxon>Maleae</taxon>
        <taxon>Malus</taxon>
    </lineage>
</organism>
<dbReference type="Proteomes" id="UP000290289">
    <property type="component" value="Chromosome 10"/>
</dbReference>
<comment type="caution">
    <text evidence="1">The sequence shown here is derived from an EMBL/GenBank/DDBJ whole genome shotgun (WGS) entry which is preliminary data.</text>
</comment>
<dbReference type="AlphaFoldDB" id="A0A498J1A1"/>
<sequence>MGALVKIQGSCTRLSTGKTAEKLGFLIYRFDQGLALQERANQLSQPGGENFEASNDATWDILKFRATSEIKYLKRFQLTNVWWETRKIFAILQFKRGETKETLH</sequence>
<reference evidence="1 2" key="1">
    <citation type="submission" date="2018-10" db="EMBL/GenBank/DDBJ databases">
        <title>A high-quality apple genome assembly.</title>
        <authorList>
            <person name="Hu J."/>
        </authorList>
    </citation>
    <scope>NUCLEOTIDE SEQUENCE [LARGE SCALE GENOMIC DNA]</scope>
    <source>
        <strain evidence="2">cv. HFTH1</strain>
        <tissue evidence="1">Young leaf</tissue>
    </source>
</reference>